<feature type="domain" description="Fe/B12 periplasmic-binding" evidence="3">
    <location>
        <begin position="58"/>
        <end position="327"/>
    </location>
</feature>
<dbReference type="Gene3D" id="1.20.58.2180">
    <property type="match status" value="1"/>
</dbReference>
<dbReference type="PROSITE" id="PS51257">
    <property type="entry name" value="PROKAR_LIPOPROTEIN"/>
    <property type="match status" value="1"/>
</dbReference>
<reference evidence="5" key="1">
    <citation type="submission" date="2015-01" db="EMBL/GenBank/DDBJ databases">
        <authorList>
            <person name="Manzoor Shahid"/>
            <person name="Zubair Saima"/>
        </authorList>
    </citation>
    <scope>NUCLEOTIDE SEQUENCE [LARGE SCALE GENOMIC DNA]</scope>
    <source>
        <strain evidence="5">Sp3</strain>
    </source>
</reference>
<accession>A0A0B7MCI2</accession>
<keyword evidence="5" id="KW-1185">Reference proteome</keyword>
<dbReference type="PANTHER" id="PTHR30535:SF34">
    <property type="entry name" value="MOLYBDATE-BINDING PROTEIN MOLA"/>
    <property type="match status" value="1"/>
</dbReference>
<evidence type="ECO:0000313" key="5">
    <source>
        <dbReference type="Proteomes" id="UP000046155"/>
    </source>
</evidence>
<dbReference type="PROSITE" id="PS50983">
    <property type="entry name" value="FE_B12_PBP"/>
    <property type="match status" value="1"/>
</dbReference>
<organism evidence="4 5">
    <name type="scientific">Syntrophaceticus schinkii</name>
    <dbReference type="NCBI Taxonomy" id="499207"/>
    <lineage>
        <taxon>Bacteria</taxon>
        <taxon>Bacillati</taxon>
        <taxon>Bacillota</taxon>
        <taxon>Clostridia</taxon>
        <taxon>Thermoanaerobacterales</taxon>
        <taxon>Thermoanaerobacterales Family III. Incertae Sedis</taxon>
        <taxon>Syntrophaceticus</taxon>
    </lineage>
</organism>
<protein>
    <submittedName>
        <fullName evidence="4">ABC-type Fe3+-hydroxamate transport system, periplasmic component</fullName>
    </submittedName>
</protein>
<keyword evidence="2" id="KW-0732">Signal</keyword>
<dbReference type="AlphaFoldDB" id="A0A0B7MCI2"/>
<dbReference type="SUPFAM" id="SSF53807">
    <property type="entry name" value="Helical backbone' metal receptor"/>
    <property type="match status" value="1"/>
</dbReference>
<dbReference type="EMBL" id="CDRZ01000068">
    <property type="protein sequence ID" value="CEO88224.1"/>
    <property type="molecule type" value="Genomic_DNA"/>
</dbReference>
<dbReference type="Gene3D" id="3.40.50.1980">
    <property type="entry name" value="Nitrogenase molybdenum iron protein domain"/>
    <property type="match status" value="2"/>
</dbReference>
<feature type="chain" id="PRO_5038915854" evidence="2">
    <location>
        <begin position="23"/>
        <end position="366"/>
    </location>
</feature>
<name>A0A0B7MCI2_9FIRM</name>
<dbReference type="OrthoDB" id="9787830at2"/>
<proteinExistence type="inferred from homology"/>
<sequence>MSKKKISLIVLVVCLSLLMAVAVGCSNSDTEKTTTEPKTVTFTDSAERQVEVPAKVTKIVPSGPLAQIALFALAPDMLVGLSGKWDPAAEQYLDTKYYNLPVLGQFYGGKGDLNLEEIAKVDPQVIIDVGQSKSSIVEDMDGITKQVGIPTVHIEATTETMGEAYRMLGKLLGREKEAEVLAKYCEGVYSKTQDIMKKVGDDGKVNLIYCTGGDGLNVTLSKGSFHAEILDLVSNNVAVVKDISSKGTGNPVDMEQIVLWDPDVIVFAPDSVYSSVAGDKTWQKLTAIKNGKYYEVPMGPYNWMGFPPSVNRYMGMIWITQLLYPDKAEYDLYKETAKYYELFYHSKLTEDQYKALVANSILKDKQ</sequence>
<evidence type="ECO:0000256" key="1">
    <source>
        <dbReference type="ARBA" id="ARBA00008814"/>
    </source>
</evidence>
<dbReference type="Pfam" id="PF01497">
    <property type="entry name" value="Peripla_BP_2"/>
    <property type="match status" value="1"/>
</dbReference>
<feature type="signal peptide" evidence="2">
    <location>
        <begin position="1"/>
        <end position="22"/>
    </location>
</feature>
<evidence type="ECO:0000313" key="4">
    <source>
        <dbReference type="EMBL" id="CEO88224.1"/>
    </source>
</evidence>
<evidence type="ECO:0000256" key="2">
    <source>
        <dbReference type="SAM" id="SignalP"/>
    </source>
</evidence>
<dbReference type="GO" id="GO:0071281">
    <property type="term" value="P:cellular response to iron ion"/>
    <property type="evidence" value="ECO:0007669"/>
    <property type="project" value="TreeGrafter"/>
</dbReference>
<dbReference type="InterPro" id="IPR050902">
    <property type="entry name" value="ABC_Transporter_SBP"/>
</dbReference>
<gene>
    <name evidence="4" type="ORF">SSCH_160014</name>
</gene>
<dbReference type="InterPro" id="IPR002491">
    <property type="entry name" value="ABC_transptr_periplasmic_BD"/>
</dbReference>
<dbReference type="PANTHER" id="PTHR30535">
    <property type="entry name" value="VITAMIN B12-BINDING PROTEIN"/>
    <property type="match status" value="1"/>
</dbReference>
<dbReference type="Proteomes" id="UP000046155">
    <property type="component" value="Unassembled WGS sequence"/>
</dbReference>
<comment type="similarity">
    <text evidence="1">Belongs to the bacterial solute-binding protein 8 family.</text>
</comment>
<evidence type="ECO:0000259" key="3">
    <source>
        <dbReference type="PROSITE" id="PS50983"/>
    </source>
</evidence>